<comment type="caution">
    <text evidence="3">The sequence shown here is derived from an EMBL/GenBank/DDBJ whole genome shotgun (WGS) entry which is preliminary data.</text>
</comment>
<accession>A0ABP0C4X7</accession>
<evidence type="ECO:0000313" key="4">
    <source>
        <dbReference type="Proteomes" id="UP001642482"/>
    </source>
</evidence>
<feature type="compositionally biased region" description="Low complexity" evidence="1">
    <location>
        <begin position="119"/>
        <end position="137"/>
    </location>
</feature>
<sequence length="186" mass="19491">MAPALSANGHTTHIAPSPAIGGVPSLPPAGASPLFFASPTLPTVPTVPADHDRTPGYPLPQSLSPTLPTFNPPTAPPADSFFQETPPVTPQQPPLTVAATLPGPTRHCRPPRQPRATRLPTTTASSHSSLHHPPAAAPYVQPVSIDDLAMVNAQKHGKWDISALNFEDVSTVVRELRKALEFLGAS</sequence>
<feature type="region of interest" description="Disordered" evidence="1">
    <location>
        <begin position="1"/>
        <end position="20"/>
    </location>
</feature>
<dbReference type="InterPro" id="IPR044538">
    <property type="entry name" value="Vta1-like"/>
</dbReference>
<gene>
    <name evidence="3" type="ORF">SEUCBS140593_006329</name>
</gene>
<organism evidence="3 4">
    <name type="scientific">Sporothrix eucalyptigena</name>
    <dbReference type="NCBI Taxonomy" id="1812306"/>
    <lineage>
        <taxon>Eukaryota</taxon>
        <taxon>Fungi</taxon>
        <taxon>Dikarya</taxon>
        <taxon>Ascomycota</taxon>
        <taxon>Pezizomycotina</taxon>
        <taxon>Sordariomycetes</taxon>
        <taxon>Sordariomycetidae</taxon>
        <taxon>Ophiostomatales</taxon>
        <taxon>Ophiostomataceae</taxon>
        <taxon>Sporothrix</taxon>
    </lineage>
</organism>
<dbReference type="InterPro" id="IPR041212">
    <property type="entry name" value="Vta1_C"/>
</dbReference>
<feature type="region of interest" description="Disordered" evidence="1">
    <location>
        <begin position="67"/>
        <end position="137"/>
    </location>
</feature>
<dbReference type="PANTHER" id="PTHR46009">
    <property type="entry name" value="VACUOLAR PROTEIN SORTING-ASSOCIATED PROTEIN VTA1 HOMOLOG"/>
    <property type="match status" value="1"/>
</dbReference>
<dbReference type="EMBL" id="CAWUHD010000068">
    <property type="protein sequence ID" value="CAK7226695.1"/>
    <property type="molecule type" value="Genomic_DNA"/>
</dbReference>
<dbReference type="Pfam" id="PF18097">
    <property type="entry name" value="Vta1_C"/>
    <property type="match status" value="1"/>
</dbReference>
<keyword evidence="4" id="KW-1185">Reference proteome</keyword>
<name>A0ABP0C4X7_9PEZI</name>
<feature type="domain" description="Vta1 C-terminal" evidence="2">
    <location>
        <begin position="150"/>
        <end position="183"/>
    </location>
</feature>
<dbReference type="Gene3D" id="1.20.5.420">
    <property type="entry name" value="Immunoglobulin FC, subunit C"/>
    <property type="match status" value="1"/>
</dbReference>
<dbReference type="PANTHER" id="PTHR46009:SF1">
    <property type="entry name" value="VACUOLAR PROTEIN SORTING-ASSOCIATED PROTEIN VTA1 HOMOLOG"/>
    <property type="match status" value="1"/>
</dbReference>
<evidence type="ECO:0000256" key="1">
    <source>
        <dbReference type="SAM" id="MobiDB-lite"/>
    </source>
</evidence>
<evidence type="ECO:0000313" key="3">
    <source>
        <dbReference type="EMBL" id="CAK7226695.1"/>
    </source>
</evidence>
<reference evidence="3 4" key="1">
    <citation type="submission" date="2024-01" db="EMBL/GenBank/DDBJ databases">
        <authorList>
            <person name="Allen C."/>
            <person name="Tagirdzhanova G."/>
        </authorList>
    </citation>
    <scope>NUCLEOTIDE SEQUENCE [LARGE SCALE GENOMIC DNA]</scope>
</reference>
<evidence type="ECO:0000259" key="2">
    <source>
        <dbReference type="Pfam" id="PF18097"/>
    </source>
</evidence>
<dbReference type="Proteomes" id="UP001642482">
    <property type="component" value="Unassembled WGS sequence"/>
</dbReference>
<proteinExistence type="predicted"/>
<protein>
    <recommendedName>
        <fullName evidence="2">Vta1 C-terminal domain-containing protein</fullName>
    </recommendedName>
</protein>